<gene>
    <name evidence="3" type="ORF">PECUL_23A007141</name>
</gene>
<dbReference type="InterPro" id="IPR013602">
    <property type="entry name" value="Dynein_heavy_linker"/>
</dbReference>
<reference evidence="3" key="1">
    <citation type="submission" date="2022-03" db="EMBL/GenBank/DDBJ databases">
        <authorList>
            <person name="Alioto T."/>
            <person name="Alioto T."/>
            <person name="Gomez Garrido J."/>
        </authorList>
    </citation>
    <scope>NUCLEOTIDE SEQUENCE</scope>
</reference>
<name>A0AAD1R2V7_PELCU</name>
<proteinExistence type="predicted"/>
<dbReference type="GO" id="GO:0051959">
    <property type="term" value="F:dynein light intermediate chain binding"/>
    <property type="evidence" value="ECO:0007669"/>
    <property type="project" value="InterPro"/>
</dbReference>
<feature type="domain" description="Dynein heavy chain linker" evidence="2">
    <location>
        <begin position="114"/>
        <end position="242"/>
    </location>
</feature>
<sequence length="330" mass="38253">MELSADCEVLFKTMPARWNNMKTKVSLAKQRLGPRIQQEADRVTQDLKRFQHKLDALGQDIETSEVYMYKCTSHEAFRAIEHFNTDVQILQNEAKDLKELQELLETTVVDFSILANCEELLQKLSLVWQHVNSILKEQDTWKKEVWQNMNTEQLYRRTNHHLELLKALPEEVQEWDVYKHTLEAVNIMHLTLPLIEEISHPAMRTRHWNQLVRQTGGLLLVTQQSFKALTLGDLLAMGLESKFSDRYIIDIQSFEVRSARGTLRSFCCLRVPVSPCAERPLCLSACLSIWSLVHRFSCSVSLVRKSIRMGTPSVPFHKLGSMCLVRGSMW</sequence>
<keyword evidence="1" id="KW-0175">Coiled coil</keyword>
<dbReference type="Pfam" id="PF08393">
    <property type="entry name" value="DHC_N2"/>
    <property type="match status" value="1"/>
</dbReference>
<organism evidence="3 4">
    <name type="scientific">Pelobates cultripes</name>
    <name type="common">Western spadefoot toad</name>
    <dbReference type="NCBI Taxonomy" id="61616"/>
    <lineage>
        <taxon>Eukaryota</taxon>
        <taxon>Metazoa</taxon>
        <taxon>Chordata</taxon>
        <taxon>Craniata</taxon>
        <taxon>Vertebrata</taxon>
        <taxon>Euteleostomi</taxon>
        <taxon>Amphibia</taxon>
        <taxon>Batrachia</taxon>
        <taxon>Anura</taxon>
        <taxon>Pelobatoidea</taxon>
        <taxon>Pelobatidae</taxon>
        <taxon>Pelobates</taxon>
    </lineage>
</organism>
<evidence type="ECO:0000313" key="3">
    <source>
        <dbReference type="EMBL" id="CAH2222789.1"/>
    </source>
</evidence>
<keyword evidence="4" id="KW-1185">Reference proteome</keyword>
<dbReference type="Gene3D" id="1.10.287.2620">
    <property type="match status" value="1"/>
</dbReference>
<dbReference type="PANTHER" id="PTHR46961">
    <property type="entry name" value="DYNEIN HEAVY CHAIN 1, AXONEMAL-LIKE PROTEIN"/>
    <property type="match status" value="1"/>
</dbReference>
<evidence type="ECO:0000259" key="2">
    <source>
        <dbReference type="Pfam" id="PF08393"/>
    </source>
</evidence>
<dbReference type="EMBL" id="OW240912">
    <property type="protein sequence ID" value="CAH2222789.1"/>
    <property type="molecule type" value="Genomic_DNA"/>
</dbReference>
<accession>A0AAD1R2V7</accession>
<dbReference type="InterPro" id="IPR026983">
    <property type="entry name" value="DHC"/>
</dbReference>
<evidence type="ECO:0000313" key="4">
    <source>
        <dbReference type="Proteomes" id="UP001295444"/>
    </source>
</evidence>
<dbReference type="GO" id="GO:0030286">
    <property type="term" value="C:dynein complex"/>
    <property type="evidence" value="ECO:0007669"/>
    <property type="project" value="InterPro"/>
</dbReference>
<evidence type="ECO:0000256" key="1">
    <source>
        <dbReference type="SAM" id="Coils"/>
    </source>
</evidence>
<dbReference type="GO" id="GO:0007018">
    <property type="term" value="P:microtubule-based movement"/>
    <property type="evidence" value="ECO:0007669"/>
    <property type="project" value="InterPro"/>
</dbReference>
<dbReference type="PANTHER" id="PTHR46961:SF21">
    <property type="entry name" value="LOW QUALITY PROTEIN: DYNEIN BETA CHAIN, FLAGELLAR OUTER ARM-LIKE"/>
    <property type="match status" value="1"/>
</dbReference>
<dbReference type="AlphaFoldDB" id="A0AAD1R2V7"/>
<dbReference type="GO" id="GO:0045505">
    <property type="term" value="F:dynein intermediate chain binding"/>
    <property type="evidence" value="ECO:0007669"/>
    <property type="project" value="InterPro"/>
</dbReference>
<protein>
    <recommendedName>
        <fullName evidence="2">Dynein heavy chain linker domain-containing protein</fullName>
    </recommendedName>
</protein>
<dbReference type="Proteomes" id="UP001295444">
    <property type="component" value="Chromosome 01"/>
</dbReference>
<feature type="coiled-coil region" evidence="1">
    <location>
        <begin position="40"/>
        <end position="107"/>
    </location>
</feature>